<evidence type="ECO:0000313" key="3">
    <source>
        <dbReference type="Proteomes" id="UP000663854"/>
    </source>
</evidence>
<sequence length="147" mass="17507">MEETNIIALPLIPPTEIDNSMEKIIDELCNYDSKLDKLTDYVIKNDVEDARFAVQMWNHFNNIGIRPRTNNHLEGYHRQLNPRVRTDPDLRAWINETRSSEKSVMCHYEQEQAQKQTTRRRKGRFIQDDNKLISTHNILNHILYDRS</sequence>
<dbReference type="Proteomes" id="UP000663854">
    <property type="component" value="Unassembled WGS sequence"/>
</dbReference>
<reference evidence="1" key="1">
    <citation type="submission" date="2021-02" db="EMBL/GenBank/DDBJ databases">
        <authorList>
            <person name="Nowell W R."/>
        </authorList>
    </citation>
    <scope>NUCLEOTIDE SEQUENCE</scope>
</reference>
<dbReference type="Proteomes" id="UP000663870">
    <property type="component" value="Unassembled WGS sequence"/>
</dbReference>
<dbReference type="EMBL" id="CAJNOL010001373">
    <property type="protein sequence ID" value="CAF1346398.1"/>
    <property type="molecule type" value="Genomic_DNA"/>
</dbReference>
<name>A0A814N2J9_9BILA</name>
<dbReference type="AlphaFoldDB" id="A0A814N2J9"/>
<protein>
    <submittedName>
        <fullName evidence="1">Uncharacterized protein</fullName>
    </submittedName>
</protein>
<evidence type="ECO:0000313" key="1">
    <source>
        <dbReference type="EMBL" id="CAF1086018.1"/>
    </source>
</evidence>
<comment type="caution">
    <text evidence="1">The sequence shown here is derived from an EMBL/GenBank/DDBJ whole genome shotgun (WGS) entry which is preliminary data.</text>
</comment>
<keyword evidence="4" id="KW-1185">Reference proteome</keyword>
<organism evidence="1 3">
    <name type="scientific">Rotaria sordida</name>
    <dbReference type="NCBI Taxonomy" id="392033"/>
    <lineage>
        <taxon>Eukaryota</taxon>
        <taxon>Metazoa</taxon>
        <taxon>Spiralia</taxon>
        <taxon>Gnathifera</taxon>
        <taxon>Rotifera</taxon>
        <taxon>Eurotatoria</taxon>
        <taxon>Bdelloidea</taxon>
        <taxon>Philodinida</taxon>
        <taxon>Philodinidae</taxon>
        <taxon>Rotaria</taxon>
    </lineage>
</organism>
<evidence type="ECO:0000313" key="2">
    <source>
        <dbReference type="EMBL" id="CAF1346398.1"/>
    </source>
</evidence>
<accession>A0A814N2J9</accession>
<evidence type="ECO:0000313" key="4">
    <source>
        <dbReference type="Proteomes" id="UP000663870"/>
    </source>
</evidence>
<dbReference type="EMBL" id="CAJNOH010000604">
    <property type="protein sequence ID" value="CAF1086018.1"/>
    <property type="molecule type" value="Genomic_DNA"/>
</dbReference>
<gene>
    <name evidence="2" type="ORF">JXQ802_LOCUS31848</name>
    <name evidence="1" type="ORF">PYM288_LOCUS18926</name>
</gene>
<proteinExistence type="predicted"/>